<dbReference type="GO" id="GO:0005886">
    <property type="term" value="C:plasma membrane"/>
    <property type="evidence" value="ECO:0007669"/>
    <property type="project" value="UniProtKB-SubCell"/>
</dbReference>
<keyword evidence="4 6" id="KW-1133">Transmembrane helix</keyword>
<evidence type="ECO:0000256" key="5">
    <source>
        <dbReference type="ARBA" id="ARBA00023136"/>
    </source>
</evidence>
<dbReference type="AlphaFoldDB" id="A0A6N3BRA3"/>
<evidence type="ECO:0000256" key="3">
    <source>
        <dbReference type="ARBA" id="ARBA00022692"/>
    </source>
</evidence>
<accession>A0A6N3BRA3</accession>
<dbReference type="Pfam" id="PF06081">
    <property type="entry name" value="ArAE_1"/>
    <property type="match status" value="1"/>
</dbReference>
<keyword evidence="3 6" id="KW-0812">Transmembrane</keyword>
<dbReference type="RefSeq" id="WP_156701712.1">
    <property type="nucleotide sequence ID" value="NZ_CACRUP010000017.1"/>
</dbReference>
<evidence type="ECO:0000256" key="2">
    <source>
        <dbReference type="ARBA" id="ARBA00022475"/>
    </source>
</evidence>
<dbReference type="InterPro" id="IPR010343">
    <property type="entry name" value="ArAE_1"/>
</dbReference>
<feature type="transmembrane region" description="Helical" evidence="6">
    <location>
        <begin position="137"/>
        <end position="154"/>
    </location>
</feature>
<evidence type="ECO:0000256" key="1">
    <source>
        <dbReference type="ARBA" id="ARBA00004651"/>
    </source>
</evidence>
<feature type="transmembrane region" description="Helical" evidence="6">
    <location>
        <begin position="20"/>
        <end position="44"/>
    </location>
</feature>
<reference evidence="7" key="1">
    <citation type="submission" date="2019-11" db="EMBL/GenBank/DDBJ databases">
        <authorList>
            <person name="Feng L."/>
        </authorList>
    </citation>
    <scope>NUCLEOTIDE SEQUENCE</scope>
    <source>
        <strain evidence="7">PgorbachiiLFYP46</strain>
    </source>
</reference>
<evidence type="ECO:0000256" key="6">
    <source>
        <dbReference type="SAM" id="Phobius"/>
    </source>
</evidence>
<proteinExistence type="predicted"/>
<evidence type="ECO:0000256" key="4">
    <source>
        <dbReference type="ARBA" id="ARBA00022989"/>
    </source>
</evidence>
<organism evidence="7">
    <name type="scientific">Peptoniphilus gorbachii</name>
    <dbReference type="NCBI Taxonomy" id="411567"/>
    <lineage>
        <taxon>Bacteria</taxon>
        <taxon>Bacillati</taxon>
        <taxon>Bacillota</taxon>
        <taxon>Tissierellia</taxon>
        <taxon>Tissierellales</taxon>
        <taxon>Peptoniphilaceae</taxon>
        <taxon>Peptoniphilus</taxon>
    </lineage>
</organism>
<name>A0A6N3BRA3_9FIRM</name>
<keyword evidence="5 6" id="KW-0472">Membrane</keyword>
<sequence length="298" mass="33779">MAIKNKIDYKYRIGMRAIKTALAVVIGLYISYLLNLNSPIFVSIAAVSSMKPSMSESLSDMKKRLFTCIFGVILGYLSSIISVPLFLEPLIAGIGILITIYILSVVKMRDMTQLSCIVFVASFCSNSDKAFYAVNRIIGTIVGVVVGVVVNYLISSPNIWDDFIAVSKKCYHSANRVLREIIYDKRANLSDFNEYLANANTLYKLLEKEIKTPFHHGHSLDKETKILSLLESISVRLAVINNMNANYLSEKVSNEANKRYELDEPFSNNLNEVEAVYNYHIEYIFKYMDELKELVEEI</sequence>
<protein>
    <submittedName>
        <fullName evidence="7">Fusaric acid resistance protein family protein</fullName>
    </submittedName>
</protein>
<comment type="subcellular location">
    <subcellularLocation>
        <location evidence="1">Cell membrane</location>
        <topology evidence="1">Multi-pass membrane protein</topology>
    </subcellularLocation>
</comment>
<dbReference type="EMBL" id="CACRUP010000017">
    <property type="protein sequence ID" value="VYU03033.1"/>
    <property type="molecule type" value="Genomic_DNA"/>
</dbReference>
<feature type="transmembrane region" description="Helical" evidence="6">
    <location>
        <begin position="89"/>
        <end position="106"/>
    </location>
</feature>
<gene>
    <name evidence="7" type="ORF">PGLFYP46_01691</name>
</gene>
<evidence type="ECO:0000313" key="7">
    <source>
        <dbReference type="EMBL" id="VYU03033.1"/>
    </source>
</evidence>
<keyword evidence="2" id="KW-1003">Cell membrane</keyword>